<dbReference type="EMBL" id="LIBJ01000408">
    <property type="protein sequence ID" value="KRO45828.1"/>
    <property type="molecule type" value="Genomic_DNA"/>
</dbReference>
<evidence type="ECO:0000256" key="4">
    <source>
        <dbReference type="ARBA" id="ARBA00022679"/>
    </source>
</evidence>
<dbReference type="GO" id="GO:0046474">
    <property type="term" value="P:glycerophospholipid biosynthetic process"/>
    <property type="evidence" value="ECO:0007669"/>
    <property type="project" value="TreeGrafter"/>
</dbReference>
<dbReference type="Gene3D" id="1.20.120.1760">
    <property type="match status" value="1"/>
</dbReference>
<sequence length="183" mass="19430">MPVDPSAIRTWANAVTVGRLLISPLMFAIIPADNVGSWVATGLWFLLCLSDLVDGQLARKHGTTRSGAFLDPLADKVCVLGSMFILVSRGMFSPWLVGLIAAREIAISLYRVFAGAKGVSVPASKAAKFKTFAQQVSVGFAVLPWSAADYNYLAKGSLGIATALTLYSGLQYGAVAFKSRKQA</sequence>
<proteinExistence type="inferred from homology"/>
<dbReference type="InterPro" id="IPR000462">
    <property type="entry name" value="CDP-OH_P_trans"/>
</dbReference>
<evidence type="ECO:0000256" key="7">
    <source>
        <dbReference type="ARBA" id="ARBA00023098"/>
    </source>
</evidence>
<comment type="caution">
    <text evidence="13">The sequence shown here is derived from an EMBL/GenBank/DDBJ whole genome shotgun (WGS) entry which is preliminary data.</text>
</comment>
<dbReference type="Proteomes" id="UP000051017">
    <property type="component" value="Unassembled WGS sequence"/>
</dbReference>
<keyword evidence="6 12" id="KW-1133">Transmembrane helix</keyword>
<dbReference type="InterPro" id="IPR043130">
    <property type="entry name" value="CDP-OH_PTrfase_TM_dom"/>
</dbReference>
<evidence type="ECO:0000313" key="14">
    <source>
        <dbReference type="Proteomes" id="UP000051017"/>
    </source>
</evidence>
<evidence type="ECO:0000256" key="9">
    <source>
        <dbReference type="ARBA" id="ARBA00023209"/>
    </source>
</evidence>
<evidence type="ECO:0000256" key="11">
    <source>
        <dbReference type="RuleBase" id="RU003750"/>
    </source>
</evidence>
<gene>
    <name evidence="13" type="ORF">ABR75_07495</name>
</gene>
<keyword evidence="8 12" id="KW-0472">Membrane</keyword>
<dbReference type="GO" id="GO:0008444">
    <property type="term" value="F:CDP-diacylglycerol-glycerol-3-phosphate 3-phosphatidyltransferase activity"/>
    <property type="evidence" value="ECO:0007669"/>
    <property type="project" value="InterPro"/>
</dbReference>
<keyword evidence="10" id="KW-1208">Phospholipid metabolism</keyword>
<evidence type="ECO:0000256" key="12">
    <source>
        <dbReference type="SAM" id="Phobius"/>
    </source>
</evidence>
<dbReference type="AlphaFoldDB" id="A0A0R2Q6K8"/>
<dbReference type="Pfam" id="PF01066">
    <property type="entry name" value="CDP-OH_P_transf"/>
    <property type="match status" value="1"/>
</dbReference>
<evidence type="ECO:0000256" key="6">
    <source>
        <dbReference type="ARBA" id="ARBA00022989"/>
    </source>
</evidence>
<dbReference type="InterPro" id="IPR048254">
    <property type="entry name" value="CDP_ALCOHOL_P_TRANSF_CS"/>
</dbReference>
<evidence type="ECO:0000256" key="5">
    <source>
        <dbReference type="ARBA" id="ARBA00022692"/>
    </source>
</evidence>
<evidence type="ECO:0008006" key="15">
    <source>
        <dbReference type="Google" id="ProtNLM"/>
    </source>
</evidence>
<name>A0A0R2Q6K8_9ACTN</name>
<keyword evidence="3" id="KW-0444">Lipid biosynthesis</keyword>
<evidence type="ECO:0000256" key="1">
    <source>
        <dbReference type="ARBA" id="ARBA00004141"/>
    </source>
</evidence>
<evidence type="ECO:0000256" key="10">
    <source>
        <dbReference type="ARBA" id="ARBA00023264"/>
    </source>
</evidence>
<dbReference type="UniPathway" id="UPA00085"/>
<evidence type="ECO:0000313" key="13">
    <source>
        <dbReference type="EMBL" id="KRO45828.1"/>
    </source>
</evidence>
<dbReference type="GO" id="GO:0016020">
    <property type="term" value="C:membrane"/>
    <property type="evidence" value="ECO:0007669"/>
    <property type="project" value="UniProtKB-SubCell"/>
</dbReference>
<evidence type="ECO:0000256" key="8">
    <source>
        <dbReference type="ARBA" id="ARBA00023136"/>
    </source>
</evidence>
<dbReference type="InterPro" id="IPR050324">
    <property type="entry name" value="CDP-alcohol_PTase-I"/>
</dbReference>
<accession>A0A0R2Q6K8</accession>
<feature type="transmembrane region" description="Helical" evidence="12">
    <location>
        <begin position="73"/>
        <end position="92"/>
    </location>
</feature>
<dbReference type="InterPro" id="IPR004570">
    <property type="entry name" value="Phosphatidylglycerol_P_synth"/>
</dbReference>
<keyword evidence="7" id="KW-0443">Lipid metabolism</keyword>
<protein>
    <recommendedName>
        <fullName evidence="15">CDP-diacylglycerol--glycerol-3-phosphate 3-phosphatidyltransferase</fullName>
    </recommendedName>
</protein>
<comment type="similarity">
    <text evidence="2 11">Belongs to the CDP-alcohol phosphatidyltransferase class-I family.</text>
</comment>
<dbReference type="PIRSF" id="PIRSF000847">
    <property type="entry name" value="Phos_ph_gly_syn"/>
    <property type="match status" value="1"/>
</dbReference>
<keyword evidence="5 12" id="KW-0812">Transmembrane</keyword>
<keyword evidence="9" id="KW-0594">Phospholipid biosynthesis</keyword>
<dbReference type="PANTHER" id="PTHR14269:SF11">
    <property type="entry name" value="CDP-DIACYLGLYCEROL--GLYCEROL-3-PHOSPHATE 3-PHOSPHATIDYLTRANSFERASE"/>
    <property type="match status" value="1"/>
</dbReference>
<organism evidence="13 14">
    <name type="scientific">Acidimicrobiia bacterium BACL6 MAG-120924-bin43</name>
    <dbReference type="NCBI Taxonomy" id="1655583"/>
    <lineage>
        <taxon>Bacteria</taxon>
        <taxon>Bacillati</taxon>
        <taxon>Actinomycetota</taxon>
        <taxon>Acidimicrobiia</taxon>
        <taxon>acIV cluster</taxon>
    </lineage>
</organism>
<dbReference type="PANTHER" id="PTHR14269">
    <property type="entry name" value="CDP-DIACYLGLYCEROL--GLYCEROL-3-PHOSPHATE 3-PHOSPHATIDYLTRANSFERASE-RELATED"/>
    <property type="match status" value="1"/>
</dbReference>
<dbReference type="PROSITE" id="PS00379">
    <property type="entry name" value="CDP_ALCOHOL_P_TRANSF"/>
    <property type="match status" value="1"/>
</dbReference>
<reference evidence="13 14" key="1">
    <citation type="submission" date="2015-10" db="EMBL/GenBank/DDBJ databases">
        <title>Metagenome-Assembled Genomes uncover a global brackish microbiome.</title>
        <authorList>
            <person name="Hugerth L.W."/>
            <person name="Larsson J."/>
            <person name="Alneberg J."/>
            <person name="Lindh M.V."/>
            <person name="Legrand C."/>
            <person name="Pinhassi J."/>
            <person name="Andersson A.F."/>
        </authorList>
    </citation>
    <scope>NUCLEOTIDE SEQUENCE [LARGE SCALE GENOMIC DNA]</scope>
    <source>
        <strain evidence="13">BACL6 MAG-120924-bin43</strain>
    </source>
</reference>
<evidence type="ECO:0000256" key="3">
    <source>
        <dbReference type="ARBA" id="ARBA00022516"/>
    </source>
</evidence>
<evidence type="ECO:0000256" key="2">
    <source>
        <dbReference type="ARBA" id="ARBA00010441"/>
    </source>
</evidence>
<comment type="subcellular location">
    <subcellularLocation>
        <location evidence="1">Membrane</location>
        <topology evidence="1">Multi-pass membrane protein</topology>
    </subcellularLocation>
</comment>
<keyword evidence="4 11" id="KW-0808">Transferase</keyword>